<dbReference type="SUPFAM" id="SSF158837">
    <property type="entry name" value="AGR C 984p-like"/>
    <property type="match status" value="5"/>
</dbReference>
<proteinExistence type="predicted"/>
<dbReference type="RefSeq" id="WP_090960431.1">
    <property type="nucleotide sequence ID" value="NZ_FOOA01000003.1"/>
</dbReference>
<dbReference type="Pfam" id="PF06748">
    <property type="entry name" value="DUF1217"/>
    <property type="match status" value="3"/>
</dbReference>
<dbReference type="InterPro" id="IPR023157">
    <property type="entry name" value="AGR-C-984p-like_sf"/>
</dbReference>
<dbReference type="EMBL" id="JACIDO010000003">
    <property type="protein sequence ID" value="MBB3935547.1"/>
    <property type="molecule type" value="Genomic_DNA"/>
</dbReference>
<evidence type="ECO:0000313" key="2">
    <source>
        <dbReference type="Proteomes" id="UP000531216"/>
    </source>
</evidence>
<dbReference type="Gene3D" id="1.10.3700.10">
    <property type="entry name" value="AGR C 984p-like"/>
    <property type="match status" value="3"/>
</dbReference>
<accession>A0A7W6BZA9</accession>
<dbReference type="OrthoDB" id="7824597at2"/>
<evidence type="ECO:0008006" key="3">
    <source>
        <dbReference type="Google" id="ProtNLM"/>
    </source>
</evidence>
<sequence length="727" mass="78534">MLSTLMNYRLYSADMAKSLARIASQATVERDADYYKANIGKVKTPEDLLKDQRLYAYAMKAYGLEDQIQSKGLMRKVLESDLSKTDSFANKLVDKRYREFAAAFQFGSASKAAIQTASQTEALTEAYSSHRVTLATRASADVNAFKARLGELVQGTTNPDVAGAIVNDPALLSFLEKATDLEPLPSNKDAIRQALTGGTLSSHPGLVALRDMFNFNADGSIKANMPLQTAAQIADLSSTYFDSRGAGATSQAAAVKTTYFQQAIAGVDTAGKLASDPQLLNYTLSAFGIDPSLTSAGFVENILRSQRGDANSALAQMPETTAEEIASKQRFTALNAAFAFKADGTRANGGTVFATGFDAQGIEDRFYQNYQTFALQDDKRKTSVFQARLSNMKTINDLLGRDAAFGKSAFDYILTAFDIDPSTESSSKIRRVLLSDPSDPTSYVSRLKDERYERLAAAFNFGPDGKATTQRLAQSVSAQTATGSLYTASFGTDVNAAKKELIRKDTETYLGAIGKVRSLDDLLDDKKTVAYALKAYGLSDENLSDRDLKRLFTSDLGDPKSFANAKGDKRYVDLVSAFNFTPSGTIQRDGEGVQSGAKLLSTQNRFLLQTMESQVGEQSEGARLALYFLRKAPDVTSAYGILADKALFEVARTALGLPAGISGMAIESQAKLLESKIDFKDFQDAKKLDKFIVRFSSIYDSQNSAASSPILALFGNSAGSNGIISLL</sequence>
<comment type="caution">
    <text evidence="1">The sequence shown here is derived from an EMBL/GenBank/DDBJ whole genome shotgun (WGS) entry which is preliminary data.</text>
</comment>
<dbReference type="Proteomes" id="UP000531216">
    <property type="component" value="Unassembled WGS sequence"/>
</dbReference>
<gene>
    <name evidence="1" type="ORF">GGR05_001691</name>
</gene>
<dbReference type="InterPro" id="IPR010626">
    <property type="entry name" value="DUF1217"/>
</dbReference>
<evidence type="ECO:0000313" key="1">
    <source>
        <dbReference type="EMBL" id="MBB3935547.1"/>
    </source>
</evidence>
<protein>
    <recommendedName>
        <fullName evidence="3">DUF1217 domain-containing protein</fullName>
    </recommendedName>
</protein>
<organism evidence="1 2">
    <name type="scientific">Aureimonas phyllosphaerae</name>
    <dbReference type="NCBI Taxonomy" id="1166078"/>
    <lineage>
        <taxon>Bacteria</taxon>
        <taxon>Pseudomonadati</taxon>
        <taxon>Pseudomonadota</taxon>
        <taxon>Alphaproteobacteria</taxon>
        <taxon>Hyphomicrobiales</taxon>
        <taxon>Aurantimonadaceae</taxon>
        <taxon>Aureimonas</taxon>
    </lineage>
</organism>
<dbReference type="AlphaFoldDB" id="A0A7W6BZA9"/>
<name>A0A7W6BZA9_9HYPH</name>
<reference evidence="1 2" key="1">
    <citation type="submission" date="2020-08" db="EMBL/GenBank/DDBJ databases">
        <title>Genomic Encyclopedia of Type Strains, Phase IV (KMG-IV): sequencing the most valuable type-strain genomes for metagenomic binning, comparative biology and taxonomic classification.</title>
        <authorList>
            <person name="Goeker M."/>
        </authorList>
    </citation>
    <scope>NUCLEOTIDE SEQUENCE [LARGE SCALE GENOMIC DNA]</scope>
    <source>
        <strain evidence="1 2">DSM 25024</strain>
    </source>
</reference>
<keyword evidence="2" id="KW-1185">Reference proteome</keyword>